<gene>
    <name evidence="1" type="ORF">PS847_01249</name>
</gene>
<dbReference type="Proteomes" id="UP000326067">
    <property type="component" value="Unassembled WGS sequence"/>
</dbReference>
<dbReference type="EMBL" id="CABVIC010000001">
    <property type="protein sequence ID" value="VVO69872.1"/>
    <property type="molecule type" value="Genomic_DNA"/>
</dbReference>
<evidence type="ECO:0008006" key="3">
    <source>
        <dbReference type="Google" id="ProtNLM"/>
    </source>
</evidence>
<dbReference type="InterPro" id="IPR010982">
    <property type="entry name" value="Lambda_DNA-bd_dom_sf"/>
</dbReference>
<evidence type="ECO:0000313" key="1">
    <source>
        <dbReference type="EMBL" id="VVO69872.1"/>
    </source>
</evidence>
<reference evidence="1 2" key="1">
    <citation type="submission" date="2019-09" db="EMBL/GenBank/DDBJ databases">
        <authorList>
            <person name="Chandra G."/>
            <person name="Truman W A."/>
        </authorList>
    </citation>
    <scope>NUCLEOTIDE SEQUENCE [LARGE SCALE GENOMIC DNA]</scope>
    <source>
        <strain evidence="1">PS847</strain>
    </source>
</reference>
<proteinExistence type="predicted"/>
<name>A0A5E7I2Q0_PSEFL</name>
<evidence type="ECO:0000313" key="2">
    <source>
        <dbReference type="Proteomes" id="UP000326067"/>
    </source>
</evidence>
<dbReference type="AlphaFoldDB" id="A0A5E7I2Q0"/>
<dbReference type="GO" id="GO:0003677">
    <property type="term" value="F:DNA binding"/>
    <property type="evidence" value="ECO:0007669"/>
    <property type="project" value="InterPro"/>
</dbReference>
<sequence length="69" mass="7222">MTYDEALTHFGTGRAIGDALGVTGSRVSQCRATGGFSYPMQCVLEKESSGALIAKREDDPAQALKKSAA</sequence>
<accession>A0A5E7I2Q0</accession>
<dbReference type="Gene3D" id="1.10.260.40">
    <property type="entry name" value="lambda repressor-like DNA-binding domains"/>
    <property type="match status" value="1"/>
</dbReference>
<organism evidence="1 2">
    <name type="scientific">Pseudomonas fluorescens</name>
    <dbReference type="NCBI Taxonomy" id="294"/>
    <lineage>
        <taxon>Bacteria</taxon>
        <taxon>Pseudomonadati</taxon>
        <taxon>Pseudomonadota</taxon>
        <taxon>Gammaproteobacteria</taxon>
        <taxon>Pseudomonadales</taxon>
        <taxon>Pseudomonadaceae</taxon>
        <taxon>Pseudomonas</taxon>
    </lineage>
</organism>
<protein>
    <recommendedName>
        <fullName evidence="3">DNA-binding protein</fullName>
    </recommendedName>
</protein>
<dbReference type="RefSeq" id="WP_131671943.1">
    <property type="nucleotide sequence ID" value="NZ_CABVIC010000001.1"/>
</dbReference>